<name>A0A076G7E2_9CAUD</name>
<dbReference type="EMBL" id="KM051843">
    <property type="protein sequence ID" value="AII28031.1"/>
    <property type="molecule type" value="Genomic_DNA"/>
</dbReference>
<keyword evidence="2" id="KW-1185">Reference proteome</keyword>
<dbReference type="OrthoDB" id="15563at10239"/>
<dbReference type="KEGG" id="vg:20283417"/>
<evidence type="ECO:0000313" key="1">
    <source>
        <dbReference type="EMBL" id="AII28031.1"/>
    </source>
</evidence>
<sequence>MKIIDQEGFDKWKENNQDEYGYGMGIFKYAEKWADLMETMIAEGKQVKDIAEKTSHIADTEGITGFMYGAAVAVLSFHWAHGEELRVWHNKQYGGSEETKGIMNPAMLSVRG</sequence>
<evidence type="ECO:0000313" key="2">
    <source>
        <dbReference type="Proteomes" id="UP000028664"/>
    </source>
</evidence>
<dbReference type="Proteomes" id="UP000028664">
    <property type="component" value="Segment"/>
</dbReference>
<dbReference type="GeneID" id="20283417"/>
<reference evidence="1 2" key="1">
    <citation type="submission" date="2014-06" db="EMBL/GenBank/DDBJ databases">
        <title>Bioinformatic genomic analysis of Bacillus phage Bobb.</title>
        <authorList>
            <person name="Lewis H.M.N."/>
            <person name="Temple L."/>
            <person name="Barth R.N."/>
            <person name="Bowles K.M."/>
            <person name="Churchin D.I."/>
            <person name="Scott-Croshaw C."/>
            <person name="Glasgow G.H."/>
            <person name="Gloe M.W."/>
            <person name="McGough T.M."/>
            <person name="Nutbrown S.A."/>
            <person name="Romulus S.R."/>
            <person name="Sanders K.A.M."/>
            <person name="Diachok C.R."/>
            <person name="Serigano J.P."/>
            <person name="Shin D."/>
            <person name="Suresh M.H."/>
            <person name="Conner A.R.N."/>
            <person name="Korba R.M."/>
            <person name="Livermore R.J."/>
            <person name="Rohlf M.B."/>
            <person name="Utterback S.D."/>
            <person name="Wilson V.E."/>
        </authorList>
    </citation>
    <scope>NUCLEOTIDE SEQUENCE [LARGE SCALE GENOMIC DNA]</scope>
</reference>
<organism evidence="1 2">
    <name type="scientific">Bacillus phage Bobb</name>
    <dbReference type="NCBI Taxonomy" id="1527469"/>
    <lineage>
        <taxon>Viruses</taxon>
        <taxon>Duplodnaviria</taxon>
        <taxon>Heunggongvirae</taxon>
        <taxon>Uroviricota</taxon>
        <taxon>Caudoviricetes</taxon>
        <taxon>Herelleviridae</taxon>
        <taxon>Bastillevirinae</taxon>
        <taxon>Agatevirus</taxon>
        <taxon>Agatevirus bobb</taxon>
    </lineage>
</organism>
<dbReference type="InterPro" id="IPR057385">
    <property type="entry name" value="Tad4-like"/>
</dbReference>
<accession>A0A076G7E2</accession>
<protein>
    <submittedName>
        <fullName evidence="1">Uncharacterized protein</fullName>
    </submittedName>
</protein>
<proteinExistence type="predicted"/>
<dbReference type="RefSeq" id="YP_009056399.1">
    <property type="nucleotide sequence ID" value="NC_024792.1"/>
</dbReference>
<dbReference type="Pfam" id="PF25186">
    <property type="entry name" value="Tad4"/>
    <property type="match status" value="1"/>
</dbReference>